<dbReference type="Proteomes" id="UP000223822">
    <property type="component" value="Segment"/>
</dbReference>
<protein>
    <submittedName>
        <fullName evidence="1">Uncharacterized protein</fullName>
    </submittedName>
</protein>
<keyword evidence="2" id="KW-1185">Reference proteome</keyword>
<dbReference type="EMBL" id="KY705290">
    <property type="protein sequence ID" value="ARU14838.1"/>
    <property type="molecule type" value="Genomic_DNA"/>
</dbReference>
<sequence>MHKPSKYFIKRRIQYILFLVQPCIAGSKTGI</sequence>
<proteinExistence type="predicted"/>
<name>A0A286QSY8_9CAUD</name>
<gene>
    <name evidence="1" type="ORF">P9903_48</name>
</gene>
<evidence type="ECO:0000313" key="1">
    <source>
        <dbReference type="EMBL" id="ARU14838.1"/>
    </source>
</evidence>
<accession>A0A286QSY8</accession>
<reference evidence="1 2" key="1">
    <citation type="journal article" date="2017" name="Front. Microbiol.">
        <title>Global Survey and Genome Exploration of Bacteriophages Infecting the Lactic Acid Bacterium Streptococcus thermophilus.</title>
        <authorList>
            <person name="McDonnell B."/>
            <person name="Mahony J."/>
            <person name="Hanemaaijer L."/>
            <person name="Neve H."/>
            <person name="Noben J.-P."/>
            <person name="Lugli G.A."/>
            <person name="Ventura M."/>
            <person name="Kouwen T.R."/>
            <person name="van Sinderen D."/>
        </authorList>
    </citation>
    <scope>NUCLEOTIDE SEQUENCE [LARGE SCALE GENOMIC DNA]</scope>
</reference>
<organism evidence="1 2">
    <name type="scientific">Streptococcus phage P9903</name>
    <dbReference type="NCBI Taxonomy" id="1971449"/>
    <lineage>
        <taxon>Viruses</taxon>
        <taxon>Duplodnaviria</taxon>
        <taxon>Heunggongvirae</taxon>
        <taxon>Uroviricota</taxon>
        <taxon>Caudoviricetes</taxon>
        <taxon>Aliceevansviridae</taxon>
        <taxon>Moineauvirus</taxon>
        <taxon>Moineauvirus P9903</taxon>
    </lineage>
</organism>
<evidence type="ECO:0000313" key="2">
    <source>
        <dbReference type="Proteomes" id="UP000223822"/>
    </source>
</evidence>